<comment type="similarity">
    <text evidence="2 15">Belongs to the UPRTase family.</text>
</comment>
<organism evidence="17">
    <name type="scientific">uncultured Alphaproteobacteria bacterium</name>
    <dbReference type="NCBI Taxonomy" id="91750"/>
    <lineage>
        <taxon>Bacteria</taxon>
        <taxon>Pseudomonadati</taxon>
        <taxon>Pseudomonadota</taxon>
        <taxon>Alphaproteobacteria</taxon>
        <taxon>environmental samples</taxon>
    </lineage>
</organism>
<dbReference type="PANTHER" id="PTHR32315:SF4">
    <property type="entry name" value="URACIL PHOSPHORIBOSYLTRANSFERASE, CHLOROPLASTIC"/>
    <property type="match status" value="1"/>
</dbReference>
<evidence type="ECO:0000256" key="11">
    <source>
        <dbReference type="ARBA" id="ARBA00052919"/>
    </source>
</evidence>
<comment type="activity regulation">
    <text evidence="15">Allosterically activated by GTP.</text>
</comment>
<feature type="binding site" evidence="15">
    <location>
        <position position="198"/>
    </location>
    <ligand>
        <name>uracil</name>
        <dbReference type="ChEBI" id="CHEBI:17568"/>
    </ligand>
</feature>
<evidence type="ECO:0000256" key="9">
    <source>
        <dbReference type="ARBA" id="ARBA00023134"/>
    </source>
</evidence>
<dbReference type="EC" id="2.4.2.9" evidence="3 15"/>
<reference evidence="17" key="1">
    <citation type="submission" date="2016-04" db="EMBL/GenBank/DDBJ databases">
        <authorList>
            <person name="Evans L.H."/>
            <person name="Alamgir A."/>
            <person name="Owens N."/>
            <person name="Weber N.D."/>
            <person name="Virtaneva K."/>
            <person name="Barbian K."/>
            <person name="Babar A."/>
            <person name="Rosenke K."/>
        </authorList>
    </citation>
    <scope>NUCLEOTIDE SEQUENCE</scope>
    <source>
        <strain evidence="17">86</strain>
    </source>
</reference>
<evidence type="ECO:0000313" key="17">
    <source>
        <dbReference type="EMBL" id="SBV91991.1"/>
    </source>
</evidence>
<evidence type="ECO:0000256" key="14">
    <source>
        <dbReference type="ARBA" id="ARBA00079807"/>
    </source>
</evidence>
<dbReference type="EMBL" id="FLUO01000001">
    <property type="protein sequence ID" value="SBV91991.1"/>
    <property type="molecule type" value="Genomic_DNA"/>
</dbReference>
<dbReference type="SUPFAM" id="SSF53271">
    <property type="entry name" value="PRTase-like"/>
    <property type="match status" value="1"/>
</dbReference>
<evidence type="ECO:0000256" key="13">
    <source>
        <dbReference type="ARBA" id="ARBA00072146"/>
    </source>
</evidence>
<evidence type="ECO:0000256" key="3">
    <source>
        <dbReference type="ARBA" id="ARBA00011894"/>
    </source>
</evidence>
<dbReference type="UniPathway" id="UPA00574">
    <property type="reaction ID" value="UER00636"/>
</dbReference>
<evidence type="ECO:0000256" key="12">
    <source>
        <dbReference type="ARBA" id="ARBA00056901"/>
    </source>
</evidence>
<keyword evidence="4 15" id="KW-0021">Allosteric enzyme</keyword>
<evidence type="ECO:0000256" key="6">
    <source>
        <dbReference type="ARBA" id="ARBA00022679"/>
    </source>
</evidence>
<dbReference type="InterPro" id="IPR034332">
    <property type="entry name" value="Upp_B"/>
</dbReference>
<dbReference type="InterPro" id="IPR005765">
    <property type="entry name" value="UPRT"/>
</dbReference>
<sequence>MAETPSVIVVDHPLVRHKLTRLRDRATPTAEFRTLMREVGALLAIEATRHLPLAETVVQTPLAATRGWRLDPIPAVIPILRAGLGLADGLLDLLPEADVGHLGMYRDEETVRPVPYLERLPADLGARGVVVVDPMLATGHSAAYALDLLVSRGARPEATVLMALVAAPEGVAEINRLFPAVRIVTAALDERLNEKSYIVPGLGDAGDRLYGTP</sequence>
<feature type="domain" description="Phosphoribosyltransferase" evidence="16">
    <location>
        <begin position="9"/>
        <end position="212"/>
    </location>
</feature>
<evidence type="ECO:0000256" key="5">
    <source>
        <dbReference type="ARBA" id="ARBA00022676"/>
    </source>
</evidence>
<dbReference type="GO" id="GO:0005737">
    <property type="term" value="C:cytoplasm"/>
    <property type="evidence" value="ECO:0007669"/>
    <property type="project" value="UniProtKB-ARBA"/>
</dbReference>
<evidence type="ECO:0000256" key="8">
    <source>
        <dbReference type="ARBA" id="ARBA00022842"/>
    </source>
</evidence>
<evidence type="ECO:0000256" key="1">
    <source>
        <dbReference type="ARBA" id="ARBA00005180"/>
    </source>
</evidence>
<protein>
    <recommendedName>
        <fullName evidence="13 15">Uracil phosphoribosyltransferase</fullName>
        <ecNumber evidence="3 15">2.4.2.9</ecNumber>
    </recommendedName>
    <alternativeName>
        <fullName evidence="10 15">UMP pyrophosphorylase</fullName>
    </alternativeName>
    <alternativeName>
        <fullName evidence="14 15">UPRTase</fullName>
    </alternativeName>
</protein>
<dbReference type="HAMAP" id="MF_01218_B">
    <property type="entry name" value="Upp_B"/>
    <property type="match status" value="1"/>
</dbReference>
<dbReference type="AlphaFoldDB" id="A0A212IXP0"/>
<evidence type="ECO:0000256" key="2">
    <source>
        <dbReference type="ARBA" id="ARBA00009516"/>
    </source>
</evidence>
<dbReference type="InterPro" id="IPR029057">
    <property type="entry name" value="PRTase-like"/>
</dbReference>
<dbReference type="Pfam" id="PF14681">
    <property type="entry name" value="UPRTase"/>
    <property type="match status" value="1"/>
</dbReference>
<comment type="cofactor">
    <cofactor evidence="15">
        <name>Mg(2+)</name>
        <dbReference type="ChEBI" id="CHEBI:18420"/>
    </cofactor>
    <text evidence="15">Binds 1 Mg(2+) ion per subunit. The magnesium is bound as Mg-PRPP.</text>
</comment>
<dbReference type="GO" id="GO:0044206">
    <property type="term" value="P:UMP salvage"/>
    <property type="evidence" value="ECO:0007669"/>
    <property type="project" value="UniProtKB-UniRule"/>
</dbReference>
<keyword evidence="5 15" id="KW-0328">Glycosyltransferase</keyword>
<dbReference type="InterPro" id="IPR000836">
    <property type="entry name" value="PRTase_dom"/>
</dbReference>
<evidence type="ECO:0000256" key="7">
    <source>
        <dbReference type="ARBA" id="ARBA00022741"/>
    </source>
</evidence>
<dbReference type="NCBIfam" id="NF001097">
    <property type="entry name" value="PRK00129.1"/>
    <property type="match status" value="1"/>
</dbReference>
<evidence type="ECO:0000259" key="16">
    <source>
        <dbReference type="Pfam" id="PF14681"/>
    </source>
</evidence>
<name>A0A212IXP0_9PROT</name>
<evidence type="ECO:0000256" key="15">
    <source>
        <dbReference type="HAMAP-Rule" id="MF_01218"/>
    </source>
</evidence>
<keyword evidence="7 15" id="KW-0547">Nucleotide-binding</keyword>
<dbReference type="GO" id="GO:0000287">
    <property type="term" value="F:magnesium ion binding"/>
    <property type="evidence" value="ECO:0007669"/>
    <property type="project" value="UniProtKB-UniRule"/>
</dbReference>
<gene>
    <name evidence="15 17" type="primary">upp</name>
    <name evidence="17" type="ORF">KL86APRO_10195</name>
</gene>
<keyword evidence="9 15" id="KW-0342">GTP-binding</keyword>
<comment type="pathway">
    <text evidence="1 15">Pyrimidine metabolism; UMP biosynthesis via salvage pathway; UMP from uracil: step 1/1.</text>
</comment>
<proteinExistence type="inferred from homology"/>
<evidence type="ECO:0000256" key="10">
    <source>
        <dbReference type="ARBA" id="ARBA00031082"/>
    </source>
</evidence>
<feature type="binding site" evidence="15">
    <location>
        <begin position="133"/>
        <end position="141"/>
    </location>
    <ligand>
        <name>5-phospho-alpha-D-ribose 1-diphosphate</name>
        <dbReference type="ChEBI" id="CHEBI:58017"/>
    </ligand>
</feature>
<dbReference type="InterPro" id="IPR050054">
    <property type="entry name" value="UPRTase/APRTase"/>
</dbReference>
<comment type="catalytic activity">
    <reaction evidence="11 15">
        <text>UMP + diphosphate = 5-phospho-alpha-D-ribose 1-diphosphate + uracil</text>
        <dbReference type="Rhea" id="RHEA:13017"/>
        <dbReference type="ChEBI" id="CHEBI:17568"/>
        <dbReference type="ChEBI" id="CHEBI:33019"/>
        <dbReference type="ChEBI" id="CHEBI:57865"/>
        <dbReference type="ChEBI" id="CHEBI:58017"/>
        <dbReference type="EC" id="2.4.2.9"/>
    </reaction>
</comment>
<dbReference type="CDD" id="cd06223">
    <property type="entry name" value="PRTases_typeI"/>
    <property type="match status" value="1"/>
</dbReference>
<feature type="binding site" evidence="15">
    <location>
        <position position="81"/>
    </location>
    <ligand>
        <name>5-phospho-alpha-D-ribose 1-diphosphate</name>
        <dbReference type="ChEBI" id="CHEBI:58017"/>
    </ligand>
</feature>
<evidence type="ECO:0000256" key="4">
    <source>
        <dbReference type="ARBA" id="ARBA00022533"/>
    </source>
</evidence>
<dbReference type="NCBIfam" id="TIGR01091">
    <property type="entry name" value="upp"/>
    <property type="match status" value="1"/>
</dbReference>
<dbReference type="GO" id="GO:0005525">
    <property type="term" value="F:GTP binding"/>
    <property type="evidence" value="ECO:0007669"/>
    <property type="project" value="UniProtKB-KW"/>
</dbReference>
<keyword evidence="8 15" id="KW-0460">Magnesium</keyword>
<dbReference type="FunFam" id="3.40.50.2020:FF:000003">
    <property type="entry name" value="Uracil phosphoribosyltransferase"/>
    <property type="match status" value="1"/>
</dbReference>
<accession>A0A212IXP0</accession>
<feature type="binding site" evidence="15">
    <location>
        <position position="106"/>
    </location>
    <ligand>
        <name>5-phospho-alpha-D-ribose 1-diphosphate</name>
        <dbReference type="ChEBI" id="CHEBI:58017"/>
    </ligand>
</feature>
<dbReference type="GO" id="GO:0006223">
    <property type="term" value="P:uracil salvage"/>
    <property type="evidence" value="ECO:0007669"/>
    <property type="project" value="InterPro"/>
</dbReference>
<feature type="binding site" evidence="15">
    <location>
        <position position="204"/>
    </location>
    <ligand>
        <name>5-phospho-alpha-D-ribose 1-diphosphate</name>
        <dbReference type="ChEBI" id="CHEBI:58017"/>
    </ligand>
</feature>
<feature type="binding site" evidence="15">
    <location>
        <begin position="203"/>
        <end position="205"/>
    </location>
    <ligand>
        <name>uracil</name>
        <dbReference type="ChEBI" id="CHEBI:17568"/>
    </ligand>
</feature>
<dbReference type="Gene3D" id="3.40.50.2020">
    <property type="match status" value="1"/>
</dbReference>
<keyword evidence="6 15" id="KW-0808">Transferase</keyword>
<comment type="function">
    <text evidence="12 15">Catalyzes the conversion of uracil and 5-phospho-alpha-D-ribose 1-diphosphate (PRPP) to UMP and diphosphate.</text>
</comment>
<dbReference type="GO" id="GO:0004845">
    <property type="term" value="F:uracil phosphoribosyltransferase activity"/>
    <property type="evidence" value="ECO:0007669"/>
    <property type="project" value="UniProtKB-UniRule"/>
</dbReference>
<dbReference type="PANTHER" id="PTHR32315">
    <property type="entry name" value="ADENINE PHOSPHORIBOSYLTRANSFERASE"/>
    <property type="match status" value="1"/>
</dbReference>